<evidence type="ECO:0000259" key="1">
    <source>
        <dbReference type="PROSITE" id="PS50105"/>
    </source>
</evidence>
<protein>
    <recommendedName>
        <fullName evidence="1">SAM domain-containing protein</fullName>
    </recommendedName>
</protein>
<dbReference type="InterPro" id="IPR001660">
    <property type="entry name" value="SAM"/>
</dbReference>
<feature type="domain" description="SAM" evidence="1">
    <location>
        <begin position="66"/>
        <end position="129"/>
    </location>
</feature>
<dbReference type="InterPro" id="IPR013761">
    <property type="entry name" value="SAM/pointed_sf"/>
</dbReference>
<dbReference type="Proteomes" id="UP001190700">
    <property type="component" value="Unassembled WGS sequence"/>
</dbReference>
<evidence type="ECO:0000313" key="3">
    <source>
        <dbReference type="Proteomes" id="UP001190700"/>
    </source>
</evidence>
<dbReference type="EMBL" id="LGRX02000115">
    <property type="protein sequence ID" value="KAK3289514.1"/>
    <property type="molecule type" value="Genomic_DNA"/>
</dbReference>
<dbReference type="Gene3D" id="1.10.150.50">
    <property type="entry name" value="Transcription Factor, Ets-1"/>
    <property type="match status" value="1"/>
</dbReference>
<dbReference type="SMART" id="SM00454">
    <property type="entry name" value="SAM"/>
    <property type="match status" value="1"/>
</dbReference>
<dbReference type="Pfam" id="PF07647">
    <property type="entry name" value="SAM_2"/>
    <property type="match status" value="1"/>
</dbReference>
<dbReference type="AlphaFoldDB" id="A0AAE0H431"/>
<comment type="caution">
    <text evidence="2">The sequence shown here is derived from an EMBL/GenBank/DDBJ whole genome shotgun (WGS) entry which is preliminary data.</text>
</comment>
<name>A0AAE0H431_9CHLO</name>
<reference evidence="2 3" key="1">
    <citation type="journal article" date="2015" name="Genome Biol. Evol.">
        <title>Comparative Genomics of a Bacterivorous Green Alga Reveals Evolutionary Causalities and Consequences of Phago-Mixotrophic Mode of Nutrition.</title>
        <authorList>
            <person name="Burns J.A."/>
            <person name="Paasch A."/>
            <person name="Narechania A."/>
            <person name="Kim E."/>
        </authorList>
    </citation>
    <scope>NUCLEOTIDE SEQUENCE [LARGE SCALE GENOMIC DNA]</scope>
    <source>
        <strain evidence="2 3">PLY_AMNH</strain>
    </source>
</reference>
<dbReference type="SUPFAM" id="SSF47769">
    <property type="entry name" value="SAM/Pointed domain"/>
    <property type="match status" value="1"/>
</dbReference>
<keyword evidence="3" id="KW-1185">Reference proteome</keyword>
<sequence>MARLQFWLQVLCERGNSPRNASKGKAQSRASASLSLTHNLAREVAPAGALAATYPIRPNEDDYTTWDFDRVAEWVQTWAGRDSAIRFKRARVDGEVLSQLSERDLKEDLAMSLGDRRRFQLRLQALQIRLELSAAT</sequence>
<dbReference type="PROSITE" id="PS50105">
    <property type="entry name" value="SAM_DOMAIN"/>
    <property type="match status" value="1"/>
</dbReference>
<accession>A0AAE0H431</accession>
<organism evidence="2 3">
    <name type="scientific">Cymbomonas tetramitiformis</name>
    <dbReference type="NCBI Taxonomy" id="36881"/>
    <lineage>
        <taxon>Eukaryota</taxon>
        <taxon>Viridiplantae</taxon>
        <taxon>Chlorophyta</taxon>
        <taxon>Pyramimonadophyceae</taxon>
        <taxon>Pyramimonadales</taxon>
        <taxon>Pyramimonadaceae</taxon>
        <taxon>Cymbomonas</taxon>
    </lineage>
</organism>
<evidence type="ECO:0000313" key="2">
    <source>
        <dbReference type="EMBL" id="KAK3289514.1"/>
    </source>
</evidence>
<gene>
    <name evidence="2" type="ORF">CYMTET_3060</name>
</gene>
<proteinExistence type="predicted"/>